<dbReference type="SUPFAM" id="SSF63380">
    <property type="entry name" value="Riboflavin synthase domain-like"/>
    <property type="match status" value="1"/>
</dbReference>
<feature type="domain" description="FAD-binding FR-type" evidence="2">
    <location>
        <begin position="16"/>
        <end position="136"/>
    </location>
</feature>
<comment type="similarity">
    <text evidence="1">Belongs to the SIP oxidoreductase family.</text>
</comment>
<name>A0ABN4I6Y7_9ENTR</name>
<protein>
    <submittedName>
        <fullName evidence="3">FMN reductase</fullName>
    </submittedName>
</protein>
<dbReference type="InterPro" id="IPR039374">
    <property type="entry name" value="SIP_fam"/>
</dbReference>
<dbReference type="Pfam" id="PF04954">
    <property type="entry name" value="SIP"/>
    <property type="match status" value="1"/>
</dbReference>
<accession>A0ABN4I6Y7</accession>
<reference evidence="3 4" key="3">
    <citation type="journal article" date="2016" name="Genome Announc.">
        <title>Fully Closed Genome Sequences of Five Type Strains of the Genus Cronobacter and One Cronobacter sakazakii Strain.</title>
        <authorList>
            <person name="Moine D."/>
            <person name="Kassam M."/>
            <person name="Baert L."/>
            <person name="Tang Y."/>
            <person name="Barretto C."/>
            <person name="Ngom Bru C."/>
            <person name="Klijn A."/>
            <person name="Descombes P."/>
        </authorList>
    </citation>
    <scope>NUCLEOTIDE SEQUENCE [LARGE SCALE GENOMIC DNA]</scope>
    <source>
        <strain evidence="3 4">LMG 26250</strain>
    </source>
</reference>
<dbReference type="Proteomes" id="UP000067320">
    <property type="component" value="Chromosome"/>
</dbReference>
<dbReference type="Gene3D" id="3.40.50.80">
    <property type="entry name" value="Nucleotide-binding domain of ferredoxin-NADP reductase (FNR) module"/>
    <property type="match status" value="1"/>
</dbReference>
<dbReference type="PROSITE" id="PS51384">
    <property type="entry name" value="FAD_FR"/>
    <property type="match status" value="1"/>
</dbReference>
<reference evidence="4" key="1">
    <citation type="submission" date="2015-07" db="EMBL/GenBank/DDBJ databases">
        <authorList>
            <person name="Moine D."/>
            <person name="Kassam M."/>
        </authorList>
    </citation>
    <scope>NUCLEOTIDE SEQUENCE [LARGE SCALE GENOMIC DNA]</scope>
    <source>
        <strain evidence="4">LMG 26250</strain>
    </source>
</reference>
<dbReference type="RefSeq" id="WP_032984406.1">
    <property type="nucleotide sequence ID" value="NZ_CAKW01000073.1"/>
</dbReference>
<dbReference type="InterPro" id="IPR039261">
    <property type="entry name" value="FNR_nucleotide-bd"/>
</dbReference>
<evidence type="ECO:0000313" key="3">
    <source>
        <dbReference type="EMBL" id="ALB61457.1"/>
    </source>
</evidence>
<gene>
    <name evidence="3" type="ORF">AFK62_02580</name>
</gene>
<evidence type="ECO:0000313" key="4">
    <source>
        <dbReference type="Proteomes" id="UP000067320"/>
    </source>
</evidence>
<organism evidence="3 4">
    <name type="scientific">Cronobacter condimenti 1330</name>
    <dbReference type="NCBI Taxonomy" id="1073999"/>
    <lineage>
        <taxon>Bacteria</taxon>
        <taxon>Pseudomonadati</taxon>
        <taxon>Pseudomonadota</taxon>
        <taxon>Gammaproteobacteria</taxon>
        <taxon>Enterobacterales</taxon>
        <taxon>Enterobacteriaceae</taxon>
        <taxon>Cronobacter</taxon>
    </lineage>
</organism>
<dbReference type="Pfam" id="PF08021">
    <property type="entry name" value="FAD_binding_9"/>
    <property type="match status" value="1"/>
</dbReference>
<dbReference type="CDD" id="cd06193">
    <property type="entry name" value="siderophore_interacting"/>
    <property type="match status" value="1"/>
</dbReference>
<dbReference type="PANTHER" id="PTHR30157:SF0">
    <property type="entry name" value="NADPH-DEPENDENT FERRIC-CHELATE REDUCTASE"/>
    <property type="match status" value="1"/>
</dbReference>
<evidence type="ECO:0000259" key="2">
    <source>
        <dbReference type="PROSITE" id="PS51384"/>
    </source>
</evidence>
<dbReference type="InterPro" id="IPR017927">
    <property type="entry name" value="FAD-bd_FR_type"/>
</dbReference>
<sequence length="254" mass="28509">MMNQTTHFPQRVRNALRFREITVLRNERVSGFQRVVFGGDSLAGFTSCGFDDHIKVFFPQEGVPFVAPEVTDEGIVWASDVRPPSRDYTPLFDEARQELTIDFYVHDAGVASDWAVAAKPGDTLCIGGPRGSLVVPEDYAWQLYVCDESGMPALRRRLEALRAQAKPVQVEAIVTVADESLKGYLSHLSEFAIHWVVGHDVRAIEEKLATLTVPEDDYYLWITGEGKVVKHVSEPFEGRVNAQLMRAAAYWHSK</sequence>
<proteinExistence type="inferred from homology"/>
<dbReference type="EMBL" id="CP012264">
    <property type="protein sequence ID" value="ALB61457.1"/>
    <property type="molecule type" value="Genomic_DNA"/>
</dbReference>
<dbReference type="InterPro" id="IPR017938">
    <property type="entry name" value="Riboflavin_synthase-like_b-brl"/>
</dbReference>
<evidence type="ECO:0000256" key="1">
    <source>
        <dbReference type="ARBA" id="ARBA00035644"/>
    </source>
</evidence>
<dbReference type="InterPro" id="IPR007037">
    <property type="entry name" value="SIP_rossman_dom"/>
</dbReference>
<dbReference type="Gene3D" id="2.40.30.10">
    <property type="entry name" value="Translation factors"/>
    <property type="match status" value="1"/>
</dbReference>
<keyword evidence="4" id="KW-1185">Reference proteome</keyword>
<dbReference type="PANTHER" id="PTHR30157">
    <property type="entry name" value="FERRIC REDUCTASE, NADPH-DEPENDENT"/>
    <property type="match status" value="1"/>
</dbReference>
<dbReference type="InterPro" id="IPR013113">
    <property type="entry name" value="SIP_FAD-bd"/>
</dbReference>
<reference evidence="4" key="2">
    <citation type="submission" date="2015-09" db="EMBL/GenBank/DDBJ databases">
        <title>Cronobacter genome sequencing and assembly.</title>
        <authorList>
            <person name="Descombes P."/>
            <person name="Baert L."/>
            <person name="Ngom-Bru C."/>
            <person name="Barretto C."/>
        </authorList>
    </citation>
    <scope>NUCLEOTIDE SEQUENCE [LARGE SCALE GENOMIC DNA]</scope>
    <source>
        <strain evidence="4">LMG 26250</strain>
    </source>
</reference>